<name>A0AAV3ZUK8_9GAST</name>
<protein>
    <submittedName>
        <fullName evidence="1">Uncharacterized protein</fullName>
    </submittedName>
</protein>
<reference evidence="1 2" key="1">
    <citation type="journal article" date="2021" name="Elife">
        <title>Chloroplast acquisition without the gene transfer in kleptoplastic sea slugs, Plakobranchus ocellatus.</title>
        <authorList>
            <person name="Maeda T."/>
            <person name="Takahashi S."/>
            <person name="Yoshida T."/>
            <person name="Shimamura S."/>
            <person name="Takaki Y."/>
            <person name="Nagai Y."/>
            <person name="Toyoda A."/>
            <person name="Suzuki Y."/>
            <person name="Arimoto A."/>
            <person name="Ishii H."/>
            <person name="Satoh N."/>
            <person name="Nishiyama T."/>
            <person name="Hasebe M."/>
            <person name="Maruyama T."/>
            <person name="Minagawa J."/>
            <person name="Obokata J."/>
            <person name="Shigenobu S."/>
        </authorList>
    </citation>
    <scope>NUCLEOTIDE SEQUENCE [LARGE SCALE GENOMIC DNA]</scope>
</reference>
<dbReference type="Proteomes" id="UP000735302">
    <property type="component" value="Unassembled WGS sequence"/>
</dbReference>
<keyword evidence="2" id="KW-1185">Reference proteome</keyword>
<sequence>MCDSHTVENCESWGQSYDREGVVSVCDDVMDGTDQRGQFRPSDITGDKVAYLHGLSLLLLEPGNRFRCKKGCFFGGMDSRRLPSQKHQRALNSHSIEHRVVWK</sequence>
<organism evidence="1 2">
    <name type="scientific">Plakobranchus ocellatus</name>
    <dbReference type="NCBI Taxonomy" id="259542"/>
    <lineage>
        <taxon>Eukaryota</taxon>
        <taxon>Metazoa</taxon>
        <taxon>Spiralia</taxon>
        <taxon>Lophotrochozoa</taxon>
        <taxon>Mollusca</taxon>
        <taxon>Gastropoda</taxon>
        <taxon>Heterobranchia</taxon>
        <taxon>Euthyneura</taxon>
        <taxon>Panpulmonata</taxon>
        <taxon>Sacoglossa</taxon>
        <taxon>Placobranchoidea</taxon>
        <taxon>Plakobranchidae</taxon>
        <taxon>Plakobranchus</taxon>
    </lineage>
</organism>
<evidence type="ECO:0000313" key="2">
    <source>
        <dbReference type="Proteomes" id="UP000735302"/>
    </source>
</evidence>
<dbReference type="EMBL" id="BLXT01002845">
    <property type="protein sequence ID" value="GFN98366.1"/>
    <property type="molecule type" value="Genomic_DNA"/>
</dbReference>
<proteinExistence type="predicted"/>
<comment type="caution">
    <text evidence="1">The sequence shown here is derived from an EMBL/GenBank/DDBJ whole genome shotgun (WGS) entry which is preliminary data.</text>
</comment>
<dbReference type="AlphaFoldDB" id="A0AAV3ZUK8"/>
<accession>A0AAV3ZUK8</accession>
<gene>
    <name evidence="1" type="ORF">PoB_002487200</name>
</gene>
<evidence type="ECO:0000313" key="1">
    <source>
        <dbReference type="EMBL" id="GFN98366.1"/>
    </source>
</evidence>